<dbReference type="EMBL" id="JBFTWV010000304">
    <property type="protein sequence ID" value="KAL2782868.1"/>
    <property type="molecule type" value="Genomic_DNA"/>
</dbReference>
<evidence type="ECO:0000313" key="2">
    <source>
        <dbReference type="EMBL" id="KAL2782868.1"/>
    </source>
</evidence>
<dbReference type="Proteomes" id="UP001610563">
    <property type="component" value="Unassembled WGS sequence"/>
</dbReference>
<keyword evidence="1" id="KW-0472">Membrane</keyword>
<evidence type="ECO:0000313" key="3">
    <source>
        <dbReference type="Proteomes" id="UP001610563"/>
    </source>
</evidence>
<name>A0ABR4FHZ5_9EURO</name>
<reference evidence="2 3" key="1">
    <citation type="submission" date="2024-07" db="EMBL/GenBank/DDBJ databases">
        <title>Section-level genome sequencing and comparative genomics of Aspergillus sections Usti and Cavernicolus.</title>
        <authorList>
            <consortium name="Lawrence Berkeley National Laboratory"/>
            <person name="Nybo J.L."/>
            <person name="Vesth T.C."/>
            <person name="Theobald S."/>
            <person name="Frisvad J.C."/>
            <person name="Larsen T.O."/>
            <person name="Kjaerboelling I."/>
            <person name="Rothschild-Mancinelli K."/>
            <person name="Lyhne E.K."/>
            <person name="Kogle M.E."/>
            <person name="Barry K."/>
            <person name="Clum A."/>
            <person name="Na H."/>
            <person name="Ledsgaard L."/>
            <person name="Lin J."/>
            <person name="Lipzen A."/>
            <person name="Kuo A."/>
            <person name="Riley R."/>
            <person name="Mondo S."/>
            <person name="Labutti K."/>
            <person name="Haridas S."/>
            <person name="Pangalinan J."/>
            <person name="Salamov A.A."/>
            <person name="Simmons B.A."/>
            <person name="Magnuson J.K."/>
            <person name="Chen J."/>
            <person name="Drula E."/>
            <person name="Henrissat B."/>
            <person name="Wiebenga A."/>
            <person name="Lubbers R.J."/>
            <person name="Gomes A.C."/>
            <person name="Makela M.R."/>
            <person name="Stajich J."/>
            <person name="Grigoriev I.V."/>
            <person name="Mortensen U.H."/>
            <person name="De Vries R.P."/>
            <person name="Baker S.E."/>
            <person name="Andersen M.R."/>
        </authorList>
    </citation>
    <scope>NUCLEOTIDE SEQUENCE [LARGE SCALE GENOMIC DNA]</scope>
    <source>
        <strain evidence="2 3">CBS 209.92</strain>
    </source>
</reference>
<evidence type="ECO:0000256" key="1">
    <source>
        <dbReference type="SAM" id="Phobius"/>
    </source>
</evidence>
<gene>
    <name evidence="2" type="ORF">BJX66DRAFT_319611</name>
</gene>
<proteinExistence type="predicted"/>
<comment type="caution">
    <text evidence="2">The sequence shown here is derived from an EMBL/GenBank/DDBJ whole genome shotgun (WGS) entry which is preliminary data.</text>
</comment>
<sequence length="184" mass="20386">MNAGTQHKQTATHLAEALLRTRLPTLRHDHEVLGNLNCASFLLGLSTLFFLITIFLLLTAGHLRHSHYHNRMATILLRCYAAAQRAGLTSRNIPAGCKASGLWPINAAKPLMSWFVIPSSKNTTTITPVPQIAETKRKELAEDNINTPASSYNVRHLLACFTSSQKADITTRRLFRKNGKGLDT</sequence>
<keyword evidence="3" id="KW-1185">Reference proteome</keyword>
<keyword evidence="1" id="KW-0812">Transmembrane</keyword>
<accession>A0ABR4FHZ5</accession>
<organism evidence="2 3">
    <name type="scientific">Aspergillus keveii</name>
    <dbReference type="NCBI Taxonomy" id="714993"/>
    <lineage>
        <taxon>Eukaryota</taxon>
        <taxon>Fungi</taxon>
        <taxon>Dikarya</taxon>
        <taxon>Ascomycota</taxon>
        <taxon>Pezizomycotina</taxon>
        <taxon>Eurotiomycetes</taxon>
        <taxon>Eurotiomycetidae</taxon>
        <taxon>Eurotiales</taxon>
        <taxon>Aspergillaceae</taxon>
        <taxon>Aspergillus</taxon>
        <taxon>Aspergillus subgen. Nidulantes</taxon>
    </lineage>
</organism>
<keyword evidence="1" id="KW-1133">Transmembrane helix</keyword>
<feature type="transmembrane region" description="Helical" evidence="1">
    <location>
        <begin position="41"/>
        <end position="63"/>
    </location>
</feature>
<protein>
    <submittedName>
        <fullName evidence="2">Uncharacterized protein</fullName>
    </submittedName>
</protein>